<dbReference type="STRING" id="316274.Haur_2803"/>
<dbReference type="InParanoid" id="A9B1Z9"/>
<proteinExistence type="predicted"/>
<reference evidence="2 3" key="1">
    <citation type="journal article" date="2011" name="Stand. Genomic Sci.">
        <title>Complete genome sequence of the filamentous gliding predatory bacterium Herpetosiphon aurantiacus type strain (114-95(T)).</title>
        <authorList>
            <person name="Kiss H."/>
            <person name="Nett M."/>
            <person name="Domin N."/>
            <person name="Martin K."/>
            <person name="Maresca J.A."/>
            <person name="Copeland A."/>
            <person name="Lapidus A."/>
            <person name="Lucas S."/>
            <person name="Berry K.W."/>
            <person name="Glavina Del Rio T."/>
            <person name="Dalin E."/>
            <person name="Tice H."/>
            <person name="Pitluck S."/>
            <person name="Richardson P."/>
            <person name="Bruce D."/>
            <person name="Goodwin L."/>
            <person name="Han C."/>
            <person name="Detter J.C."/>
            <person name="Schmutz J."/>
            <person name="Brettin T."/>
            <person name="Land M."/>
            <person name="Hauser L."/>
            <person name="Kyrpides N.C."/>
            <person name="Ivanova N."/>
            <person name="Goker M."/>
            <person name="Woyke T."/>
            <person name="Klenk H.P."/>
            <person name="Bryant D.A."/>
        </authorList>
    </citation>
    <scope>NUCLEOTIDE SEQUENCE [LARGE SCALE GENOMIC DNA]</scope>
    <source>
        <strain evidence="3">ATCC 23779 / DSM 785 / 114-95</strain>
    </source>
</reference>
<sequence>MNMSDPSEQPTPIEPPAPEPMPIGDPPLDPTTADPPPIGDPPSQPQPPIGDPPKSGEHKT</sequence>
<accession>A9B1Z9</accession>
<keyword evidence="3" id="KW-1185">Reference proteome</keyword>
<evidence type="ECO:0000313" key="2">
    <source>
        <dbReference type="EMBL" id="ABX05441.1"/>
    </source>
</evidence>
<dbReference type="BioCyc" id="HAUR316274:GHYA-2834-MONOMER"/>
<name>A9B1Z9_HERA2</name>
<dbReference type="Proteomes" id="UP000000787">
    <property type="component" value="Chromosome"/>
</dbReference>
<feature type="compositionally biased region" description="Pro residues" evidence="1">
    <location>
        <begin position="12"/>
        <end position="51"/>
    </location>
</feature>
<gene>
    <name evidence="2" type="ordered locus">Haur_2803</name>
</gene>
<organism evidence="2 3">
    <name type="scientific">Herpetosiphon aurantiacus (strain ATCC 23779 / DSM 785 / 114-95)</name>
    <dbReference type="NCBI Taxonomy" id="316274"/>
    <lineage>
        <taxon>Bacteria</taxon>
        <taxon>Bacillati</taxon>
        <taxon>Chloroflexota</taxon>
        <taxon>Chloroflexia</taxon>
        <taxon>Herpetosiphonales</taxon>
        <taxon>Herpetosiphonaceae</taxon>
        <taxon>Herpetosiphon</taxon>
    </lineage>
</organism>
<dbReference type="AlphaFoldDB" id="A9B1Z9"/>
<protein>
    <submittedName>
        <fullName evidence="2">Uncharacterized protein</fullName>
    </submittedName>
</protein>
<dbReference type="KEGG" id="hau:Haur_2803"/>
<evidence type="ECO:0000313" key="3">
    <source>
        <dbReference type="Proteomes" id="UP000000787"/>
    </source>
</evidence>
<dbReference type="EMBL" id="CP000875">
    <property type="protein sequence ID" value="ABX05441.1"/>
    <property type="molecule type" value="Genomic_DNA"/>
</dbReference>
<feature type="compositionally biased region" description="Low complexity" evidence="1">
    <location>
        <begin position="1"/>
        <end position="11"/>
    </location>
</feature>
<evidence type="ECO:0000256" key="1">
    <source>
        <dbReference type="SAM" id="MobiDB-lite"/>
    </source>
</evidence>
<feature type="region of interest" description="Disordered" evidence="1">
    <location>
        <begin position="1"/>
        <end position="60"/>
    </location>
</feature>
<dbReference type="HOGENOM" id="CLU_2935232_0_0_0"/>